<feature type="transmembrane region" description="Helical" evidence="8">
    <location>
        <begin position="82"/>
        <end position="103"/>
    </location>
</feature>
<dbReference type="InterPro" id="IPR000515">
    <property type="entry name" value="MetI-like"/>
</dbReference>
<gene>
    <name evidence="10" type="ORF">PVT71_14335</name>
</gene>
<evidence type="ECO:0000256" key="2">
    <source>
        <dbReference type="ARBA" id="ARBA00007069"/>
    </source>
</evidence>
<feature type="transmembrane region" description="Helical" evidence="8">
    <location>
        <begin position="193"/>
        <end position="215"/>
    </location>
</feature>
<reference evidence="10" key="1">
    <citation type="submission" date="2023-02" db="EMBL/GenBank/DDBJ databases">
        <title>Description and genomic characterization of Salipiger bruguierae sp. nov., isolated from the sediment of mangrove plant Bruguiera sexangula.</title>
        <authorList>
            <person name="Long M."/>
        </authorList>
    </citation>
    <scope>NUCLEOTIDE SEQUENCE</scope>
    <source>
        <strain evidence="10">H15</strain>
    </source>
</reference>
<dbReference type="Gene3D" id="1.10.3720.10">
    <property type="entry name" value="MetI-like"/>
    <property type="match status" value="1"/>
</dbReference>
<evidence type="ECO:0000256" key="1">
    <source>
        <dbReference type="ARBA" id="ARBA00004651"/>
    </source>
</evidence>
<evidence type="ECO:0000256" key="5">
    <source>
        <dbReference type="ARBA" id="ARBA00022692"/>
    </source>
</evidence>
<name>A0AAU8AMU2_9RHOB</name>
<feature type="transmembrane region" description="Helical" evidence="8">
    <location>
        <begin position="112"/>
        <end position="138"/>
    </location>
</feature>
<comment type="similarity">
    <text evidence="2">Belongs to the binding-protein-dependent transport system permease family. CysTW subfamily.</text>
</comment>
<dbReference type="RefSeq" id="WP_353474743.1">
    <property type="nucleotide sequence ID" value="NZ_CP123385.1"/>
</dbReference>
<proteinExistence type="inferred from homology"/>
<comment type="subcellular location">
    <subcellularLocation>
        <location evidence="1 8">Cell membrane</location>
        <topology evidence="1 8">Multi-pass membrane protein</topology>
    </subcellularLocation>
</comment>
<dbReference type="EMBL" id="CP123385">
    <property type="protein sequence ID" value="XCC95876.1"/>
    <property type="molecule type" value="Genomic_DNA"/>
</dbReference>
<feature type="transmembrane region" description="Helical" evidence="8">
    <location>
        <begin position="150"/>
        <end position="172"/>
    </location>
</feature>
<protein>
    <submittedName>
        <fullName evidence="10">ABC transporter permease</fullName>
    </submittedName>
</protein>
<evidence type="ECO:0000256" key="4">
    <source>
        <dbReference type="ARBA" id="ARBA00022475"/>
    </source>
</evidence>
<dbReference type="Pfam" id="PF00528">
    <property type="entry name" value="BPD_transp_1"/>
    <property type="match status" value="1"/>
</dbReference>
<organism evidence="10">
    <name type="scientific">Alloyangia sp. H15</name>
    <dbReference type="NCBI Taxonomy" id="3029062"/>
    <lineage>
        <taxon>Bacteria</taxon>
        <taxon>Pseudomonadati</taxon>
        <taxon>Pseudomonadota</taxon>
        <taxon>Alphaproteobacteria</taxon>
        <taxon>Rhodobacterales</taxon>
        <taxon>Roseobacteraceae</taxon>
        <taxon>Alloyangia</taxon>
    </lineage>
</organism>
<evidence type="ECO:0000256" key="6">
    <source>
        <dbReference type="ARBA" id="ARBA00022989"/>
    </source>
</evidence>
<evidence type="ECO:0000259" key="9">
    <source>
        <dbReference type="PROSITE" id="PS50928"/>
    </source>
</evidence>
<keyword evidence="6 8" id="KW-1133">Transmembrane helix</keyword>
<dbReference type="GO" id="GO:0055085">
    <property type="term" value="P:transmembrane transport"/>
    <property type="evidence" value="ECO:0007669"/>
    <property type="project" value="InterPro"/>
</dbReference>
<keyword evidence="7 8" id="KW-0472">Membrane</keyword>
<dbReference type="PROSITE" id="PS50928">
    <property type="entry name" value="ABC_TM1"/>
    <property type="match status" value="1"/>
</dbReference>
<dbReference type="GO" id="GO:0005886">
    <property type="term" value="C:plasma membrane"/>
    <property type="evidence" value="ECO:0007669"/>
    <property type="project" value="UniProtKB-SubCell"/>
</dbReference>
<dbReference type="InterPro" id="IPR035906">
    <property type="entry name" value="MetI-like_sf"/>
</dbReference>
<evidence type="ECO:0000313" key="10">
    <source>
        <dbReference type="EMBL" id="XCC95876.1"/>
    </source>
</evidence>
<dbReference type="CDD" id="cd06261">
    <property type="entry name" value="TM_PBP2"/>
    <property type="match status" value="1"/>
</dbReference>
<dbReference type="PANTHER" id="PTHR43848:SF2">
    <property type="entry name" value="PUTRESCINE TRANSPORT SYSTEM PERMEASE PROTEIN POTI"/>
    <property type="match status" value="1"/>
</dbReference>
<feature type="transmembrane region" description="Helical" evidence="8">
    <location>
        <begin position="246"/>
        <end position="269"/>
    </location>
</feature>
<evidence type="ECO:0000256" key="7">
    <source>
        <dbReference type="ARBA" id="ARBA00023136"/>
    </source>
</evidence>
<evidence type="ECO:0000256" key="3">
    <source>
        <dbReference type="ARBA" id="ARBA00022448"/>
    </source>
</evidence>
<dbReference type="AlphaFoldDB" id="A0AAU8AMU2"/>
<dbReference type="SUPFAM" id="SSF161098">
    <property type="entry name" value="MetI-like"/>
    <property type="match status" value="1"/>
</dbReference>
<accession>A0AAU8AMU2</accession>
<dbReference type="InterPro" id="IPR051789">
    <property type="entry name" value="Bact_Polyamine_Transport"/>
</dbReference>
<keyword evidence="4" id="KW-1003">Cell membrane</keyword>
<dbReference type="PANTHER" id="PTHR43848">
    <property type="entry name" value="PUTRESCINE TRANSPORT SYSTEM PERMEASE PROTEIN POTI"/>
    <property type="match status" value="1"/>
</dbReference>
<feature type="domain" description="ABC transmembrane type-1" evidence="9">
    <location>
        <begin position="78"/>
        <end position="265"/>
    </location>
</feature>
<keyword evidence="5 8" id="KW-0812">Transmembrane</keyword>
<keyword evidence="3 8" id="KW-0813">Transport</keyword>
<feature type="transmembrane region" description="Helical" evidence="8">
    <location>
        <begin position="15"/>
        <end position="39"/>
    </location>
</feature>
<sequence length="282" mass="30631">MSSYTRTSRKRPLSFYLLGGLTALFLVYVYAPMVCLYILSFQGPEGGMSFPMVGWSTHWFRTLFSGEGQGLGDVPNAFQRSIRLAACTAVLTLVISVTAGLAYRRRFPGSGLVFYAAIASMVLPGIFVGFGIALMFNLLGWQVSWFTSGIGAQLTWTLPFGLLIMFIVLGRFRSSYEEAAIDLGASASQRFRWVILPIILPGVIGIAMAGLTSSYEETARTSLNVGTGNTMPMEVMGLLNAASTPVLFAIGTLTTLISFSLIILSLVVMTHLARRRSMRTNA</sequence>
<evidence type="ECO:0000256" key="8">
    <source>
        <dbReference type="RuleBase" id="RU363032"/>
    </source>
</evidence>